<dbReference type="CDD" id="cd06223">
    <property type="entry name" value="PRTases_typeI"/>
    <property type="match status" value="1"/>
</dbReference>
<evidence type="ECO:0000256" key="3">
    <source>
        <dbReference type="ARBA" id="ARBA00006340"/>
    </source>
</evidence>
<evidence type="ECO:0000256" key="4">
    <source>
        <dbReference type="ARBA" id="ARBA00011738"/>
    </source>
</evidence>
<dbReference type="GO" id="GO:0000287">
    <property type="term" value="F:magnesium ion binding"/>
    <property type="evidence" value="ECO:0007669"/>
    <property type="project" value="UniProtKB-UniRule"/>
</dbReference>
<feature type="binding site" evidence="9">
    <location>
        <position position="111"/>
    </location>
    <ligand>
        <name>5-phospho-alpha-D-ribose 1-diphosphate</name>
        <dbReference type="ChEBI" id="CHEBI:58017"/>
        <note>ligand shared between dimeric partners</note>
    </ligand>
</feature>
<keyword evidence="6 9" id="KW-0328">Glycosyltransferase</keyword>
<feature type="binding site" evidence="9">
    <location>
        <begin position="43"/>
        <end position="44"/>
    </location>
    <ligand>
        <name>orotate</name>
        <dbReference type="ChEBI" id="CHEBI:30839"/>
    </ligand>
</feature>
<evidence type="ECO:0000256" key="2">
    <source>
        <dbReference type="ARBA" id="ARBA00004889"/>
    </source>
</evidence>
<comment type="function">
    <text evidence="1 9">Catalyzes the transfer of a ribosyl phosphate group from 5-phosphoribose 1-diphosphate to orotate, leading to the formation of orotidine monophosphate (OMP).</text>
</comment>
<keyword evidence="12" id="KW-1185">Reference proteome</keyword>
<dbReference type="GO" id="GO:0046132">
    <property type="term" value="P:pyrimidine ribonucleoside biosynthetic process"/>
    <property type="evidence" value="ECO:0007669"/>
    <property type="project" value="TreeGrafter"/>
</dbReference>
<feature type="binding site" evidence="9">
    <location>
        <position position="137"/>
    </location>
    <ligand>
        <name>orotate</name>
        <dbReference type="ChEBI" id="CHEBI:30839"/>
    </ligand>
</feature>
<dbReference type="EC" id="2.4.2.10" evidence="5 9"/>
<dbReference type="AlphaFoldDB" id="A0A0S4M0C3"/>
<dbReference type="HAMAP" id="MF_01208">
    <property type="entry name" value="PyrE"/>
    <property type="match status" value="1"/>
</dbReference>
<protein>
    <recommendedName>
        <fullName evidence="5 9">Orotate phosphoribosyltransferase</fullName>
        <shortName evidence="9">OPRT</shortName>
        <shortName evidence="9">OPRTase</shortName>
        <ecNumber evidence="5 9">2.4.2.10</ecNumber>
    </recommendedName>
</protein>
<evidence type="ECO:0000259" key="10">
    <source>
        <dbReference type="Pfam" id="PF00156"/>
    </source>
</evidence>
<evidence type="ECO:0000256" key="9">
    <source>
        <dbReference type="HAMAP-Rule" id="MF_01208"/>
    </source>
</evidence>
<feature type="binding site" description="in other chain" evidence="9">
    <location>
        <begin position="133"/>
        <end position="141"/>
    </location>
    <ligand>
        <name>5-phospho-alpha-D-ribose 1-diphosphate</name>
        <dbReference type="ChEBI" id="CHEBI:58017"/>
        <note>ligand shared between dimeric partners</note>
    </ligand>
</feature>
<dbReference type="GO" id="GO:0005737">
    <property type="term" value="C:cytoplasm"/>
    <property type="evidence" value="ECO:0007669"/>
    <property type="project" value="TreeGrafter"/>
</dbReference>
<dbReference type="Gene3D" id="3.40.50.2020">
    <property type="match status" value="1"/>
</dbReference>
<dbReference type="InterPro" id="IPR023031">
    <property type="entry name" value="OPRT"/>
</dbReference>
<comment type="similarity">
    <text evidence="3 9">Belongs to the purine/pyrimidine phosphoribosyltransferase family. PyrE subfamily.</text>
</comment>
<dbReference type="Proteomes" id="UP000198651">
    <property type="component" value="Chromosome I"/>
</dbReference>
<evidence type="ECO:0000256" key="5">
    <source>
        <dbReference type="ARBA" id="ARBA00011971"/>
    </source>
</evidence>
<evidence type="ECO:0000313" key="11">
    <source>
        <dbReference type="EMBL" id="CUT17267.1"/>
    </source>
</evidence>
<feature type="binding site" description="in other chain" evidence="9">
    <location>
        <position position="35"/>
    </location>
    <ligand>
        <name>5-phospho-alpha-D-ribose 1-diphosphate</name>
        <dbReference type="ChEBI" id="CHEBI:58017"/>
        <note>ligand shared between dimeric partners</note>
    </ligand>
</feature>
<dbReference type="NCBIfam" id="TIGR00336">
    <property type="entry name" value="pyrE"/>
    <property type="match status" value="1"/>
</dbReference>
<sequence length="231" mass="25795">MFVEHARGKINQIRKNFIEFCQKNEALLFGEFITKAERRSPYFFNFGQFSSGASVETLGMYYAQRILLMDKKPDVIFGSAYKGIPLSVSAAIALHRLGLAVEFCYNRKEIKDHGEQGRLIGGCMNNKQVLIVDDVLSSGISVIEANQLITEAGGHVIGAVVAIDREEVGNNSNKLARDELMEKHDIYIDSLISLSDIIDLAKTSPSLHKHLESLIRYQKENGIPPEHPTET</sequence>
<dbReference type="InterPro" id="IPR029057">
    <property type="entry name" value="PRTase-like"/>
</dbReference>
<dbReference type="OrthoDB" id="9802134at2"/>
<comment type="cofactor">
    <cofactor evidence="9">
        <name>Mg(2+)</name>
        <dbReference type="ChEBI" id="CHEBI:18420"/>
    </cofactor>
</comment>
<keyword evidence="7 9" id="KW-0808">Transferase</keyword>
<dbReference type="InterPro" id="IPR000836">
    <property type="entry name" value="PRTase_dom"/>
</dbReference>
<evidence type="ECO:0000256" key="6">
    <source>
        <dbReference type="ARBA" id="ARBA00022676"/>
    </source>
</evidence>
<comment type="subunit">
    <text evidence="4 9">Homodimer.</text>
</comment>
<keyword evidence="8 9" id="KW-0665">Pyrimidine biosynthesis</keyword>
<dbReference type="PANTHER" id="PTHR46683:SF1">
    <property type="entry name" value="OROTATE PHOSPHORIBOSYLTRANSFERASE 1-RELATED"/>
    <property type="match status" value="1"/>
</dbReference>
<dbReference type="GO" id="GO:0006207">
    <property type="term" value="P:'de novo' pyrimidine nucleobase biosynthetic process"/>
    <property type="evidence" value="ECO:0007669"/>
    <property type="project" value="TreeGrafter"/>
</dbReference>
<comment type="catalytic activity">
    <reaction evidence="9">
        <text>orotidine 5'-phosphate + diphosphate = orotate + 5-phospho-alpha-D-ribose 1-diphosphate</text>
        <dbReference type="Rhea" id="RHEA:10380"/>
        <dbReference type="ChEBI" id="CHEBI:30839"/>
        <dbReference type="ChEBI" id="CHEBI:33019"/>
        <dbReference type="ChEBI" id="CHEBI:57538"/>
        <dbReference type="ChEBI" id="CHEBI:58017"/>
        <dbReference type="EC" id="2.4.2.10"/>
    </reaction>
</comment>
<evidence type="ECO:0000256" key="1">
    <source>
        <dbReference type="ARBA" id="ARBA00003769"/>
    </source>
</evidence>
<feature type="binding site" description="in other chain" evidence="9">
    <location>
        <position position="108"/>
    </location>
    <ligand>
        <name>5-phospho-alpha-D-ribose 1-diphosphate</name>
        <dbReference type="ChEBI" id="CHEBI:58017"/>
        <note>ligand shared between dimeric partners</note>
    </ligand>
</feature>
<dbReference type="UniPathway" id="UPA00070">
    <property type="reaction ID" value="UER00119"/>
</dbReference>
<feature type="binding site" evidence="9">
    <location>
        <position position="113"/>
    </location>
    <ligand>
        <name>5-phospho-alpha-D-ribose 1-diphosphate</name>
        <dbReference type="ChEBI" id="CHEBI:58017"/>
        <note>ligand shared between dimeric partners</note>
    </ligand>
</feature>
<evidence type="ECO:0000313" key="12">
    <source>
        <dbReference type="Proteomes" id="UP000198651"/>
    </source>
</evidence>
<proteinExistence type="inferred from homology"/>
<feature type="binding site" description="in other chain" evidence="9">
    <location>
        <begin position="81"/>
        <end position="82"/>
    </location>
    <ligand>
        <name>5-phospho-alpha-D-ribose 1-diphosphate</name>
        <dbReference type="ChEBI" id="CHEBI:58017"/>
        <note>ligand shared between dimeric partners</note>
    </ligand>
</feature>
<dbReference type="GO" id="GO:0004588">
    <property type="term" value="F:orotate phosphoribosyltransferase activity"/>
    <property type="evidence" value="ECO:0007669"/>
    <property type="project" value="UniProtKB-UniRule"/>
</dbReference>
<organism evidence="11 12">
    <name type="scientific">Candidatus Ichthyocystis hellenicum</name>
    <dbReference type="NCBI Taxonomy" id="1561003"/>
    <lineage>
        <taxon>Bacteria</taxon>
        <taxon>Pseudomonadati</taxon>
        <taxon>Pseudomonadota</taxon>
        <taxon>Betaproteobacteria</taxon>
        <taxon>Burkholderiales</taxon>
        <taxon>Candidatus Ichthyocystis</taxon>
    </lineage>
</organism>
<dbReference type="SUPFAM" id="SSF53271">
    <property type="entry name" value="PRTase-like"/>
    <property type="match status" value="1"/>
</dbReference>
<evidence type="ECO:0000256" key="8">
    <source>
        <dbReference type="ARBA" id="ARBA00022975"/>
    </source>
</evidence>
<dbReference type="RefSeq" id="WP_092342118.1">
    <property type="nucleotide sequence ID" value="NZ_FLSL01000086.1"/>
</dbReference>
<accession>A0A0S4M0C3</accession>
<keyword evidence="9" id="KW-0460">Magnesium</keyword>
<feature type="binding site" evidence="9">
    <location>
        <position position="165"/>
    </location>
    <ligand>
        <name>orotate</name>
        <dbReference type="ChEBI" id="CHEBI:30839"/>
    </ligand>
</feature>
<gene>
    <name evidence="9" type="primary">pyrE</name>
    <name evidence="11" type="ORF">Ark11_0418</name>
</gene>
<feature type="binding site" evidence="9">
    <location>
        <position position="107"/>
    </location>
    <ligand>
        <name>5-phospho-alpha-D-ribose 1-diphosphate</name>
        <dbReference type="ChEBI" id="CHEBI:58017"/>
        <note>ligand shared between dimeric partners</note>
    </ligand>
</feature>
<feature type="domain" description="Phosphoribosyltransferase" evidence="10">
    <location>
        <begin position="63"/>
        <end position="174"/>
    </location>
</feature>
<dbReference type="STRING" id="1561003.Ark11_0418"/>
<name>A0A0S4M0C3_9BURK</name>
<dbReference type="InterPro" id="IPR004467">
    <property type="entry name" value="Or_phspho_trans_dom"/>
</dbReference>
<reference evidence="12" key="1">
    <citation type="submission" date="2015-11" db="EMBL/GenBank/DDBJ databases">
        <authorList>
            <person name="Seth-Smith H.M.B."/>
        </authorList>
    </citation>
    <scope>NUCLEOTIDE SEQUENCE [LARGE SCALE GENOMIC DNA]</scope>
    <source>
        <strain evidence="12">2013Ark11</strain>
    </source>
</reference>
<comment type="pathway">
    <text evidence="2 9">Pyrimidine metabolism; UMP biosynthesis via de novo pathway; UMP from orotate: step 1/2.</text>
</comment>
<dbReference type="GO" id="GO:0044205">
    <property type="term" value="P:'de novo' UMP biosynthetic process"/>
    <property type="evidence" value="ECO:0007669"/>
    <property type="project" value="UniProtKB-UniRule"/>
</dbReference>
<evidence type="ECO:0000256" key="7">
    <source>
        <dbReference type="ARBA" id="ARBA00022679"/>
    </source>
</evidence>
<dbReference type="Pfam" id="PF00156">
    <property type="entry name" value="Pribosyltran"/>
    <property type="match status" value="1"/>
</dbReference>
<dbReference type="EMBL" id="LN906597">
    <property type="protein sequence ID" value="CUT17267.1"/>
    <property type="molecule type" value="Genomic_DNA"/>
</dbReference>
<dbReference type="PANTHER" id="PTHR46683">
    <property type="entry name" value="OROTATE PHOSPHORIBOSYLTRANSFERASE 1-RELATED"/>
    <property type="match status" value="1"/>
</dbReference>